<keyword evidence="5" id="KW-0833">Ubl conjugation pathway</keyword>
<comment type="catalytic activity">
    <reaction evidence="1">
        <text>Thiol-dependent hydrolysis of ester, thioester, amide, peptide and isopeptide bonds formed by the C-terminal Gly of ubiquitin (a 76-residue protein attached to proteins as an intracellular targeting signal).</text>
        <dbReference type="EC" id="3.4.19.12"/>
    </reaction>
</comment>
<keyword evidence="6 11" id="KW-0378">Hydrolase</keyword>
<evidence type="ECO:0000256" key="6">
    <source>
        <dbReference type="ARBA" id="ARBA00022801"/>
    </source>
</evidence>
<keyword evidence="8" id="KW-0472">Membrane</keyword>
<keyword evidence="4" id="KW-0645">Protease</keyword>
<keyword evidence="8" id="KW-0812">Transmembrane</keyword>
<feature type="transmembrane region" description="Helical" evidence="8">
    <location>
        <begin position="43"/>
        <end position="63"/>
    </location>
</feature>
<evidence type="ECO:0000256" key="4">
    <source>
        <dbReference type="ARBA" id="ARBA00022670"/>
    </source>
</evidence>
<dbReference type="InterPro" id="IPR038765">
    <property type="entry name" value="Papain-like_cys_pep_sf"/>
</dbReference>
<dbReference type="GO" id="GO:0006508">
    <property type="term" value="P:proteolysis"/>
    <property type="evidence" value="ECO:0007669"/>
    <property type="project" value="UniProtKB-KW"/>
</dbReference>
<dbReference type="GO" id="GO:0005829">
    <property type="term" value="C:cytosol"/>
    <property type="evidence" value="ECO:0007669"/>
    <property type="project" value="TreeGrafter"/>
</dbReference>
<evidence type="ECO:0000313" key="11">
    <source>
        <dbReference type="RefSeq" id="XP_014485440.1"/>
    </source>
</evidence>
<dbReference type="Proteomes" id="UP000515204">
    <property type="component" value="Unplaced"/>
</dbReference>
<evidence type="ECO:0000256" key="7">
    <source>
        <dbReference type="ARBA" id="ARBA00022807"/>
    </source>
</evidence>
<evidence type="ECO:0000313" key="12">
    <source>
        <dbReference type="RefSeq" id="XP_014485441.1"/>
    </source>
</evidence>
<reference evidence="11 12" key="1">
    <citation type="submission" date="2025-04" db="UniProtKB">
        <authorList>
            <consortium name="RefSeq"/>
        </authorList>
    </citation>
    <scope>IDENTIFICATION</scope>
</reference>
<dbReference type="EC" id="3.4.19.12" evidence="3"/>
<keyword evidence="8" id="KW-1133">Transmembrane helix</keyword>
<dbReference type="PROSITE" id="PS50235">
    <property type="entry name" value="USP_3"/>
    <property type="match status" value="1"/>
</dbReference>
<dbReference type="KEGG" id="dqu:106749963"/>
<keyword evidence="7" id="KW-0788">Thiol protease</keyword>
<dbReference type="OrthoDB" id="2248014at2759"/>
<dbReference type="GO" id="GO:0005634">
    <property type="term" value="C:nucleus"/>
    <property type="evidence" value="ECO:0007669"/>
    <property type="project" value="TreeGrafter"/>
</dbReference>
<dbReference type="InterPro" id="IPR028889">
    <property type="entry name" value="USP"/>
</dbReference>
<dbReference type="GO" id="GO:0004843">
    <property type="term" value="F:cysteine-type deubiquitinase activity"/>
    <property type="evidence" value="ECO:0007669"/>
    <property type="project" value="UniProtKB-EC"/>
</dbReference>
<accession>A0A6P3Y3K9</accession>
<organism evidence="10 12">
    <name type="scientific">Dinoponera quadriceps</name>
    <name type="common">South American ant</name>
    <dbReference type="NCBI Taxonomy" id="609295"/>
    <lineage>
        <taxon>Eukaryota</taxon>
        <taxon>Metazoa</taxon>
        <taxon>Ecdysozoa</taxon>
        <taxon>Arthropoda</taxon>
        <taxon>Hexapoda</taxon>
        <taxon>Insecta</taxon>
        <taxon>Pterygota</taxon>
        <taxon>Neoptera</taxon>
        <taxon>Endopterygota</taxon>
        <taxon>Hymenoptera</taxon>
        <taxon>Apocrita</taxon>
        <taxon>Aculeata</taxon>
        <taxon>Formicoidea</taxon>
        <taxon>Formicidae</taxon>
        <taxon>Ponerinae</taxon>
        <taxon>Ponerini</taxon>
        <taxon>Dinoponera</taxon>
    </lineage>
</organism>
<dbReference type="CDD" id="cd02662">
    <property type="entry name" value="Peptidase_C19F"/>
    <property type="match status" value="1"/>
</dbReference>
<keyword evidence="10" id="KW-1185">Reference proteome</keyword>
<evidence type="ECO:0000256" key="1">
    <source>
        <dbReference type="ARBA" id="ARBA00000707"/>
    </source>
</evidence>
<dbReference type="GeneID" id="106749963"/>
<evidence type="ECO:0000256" key="3">
    <source>
        <dbReference type="ARBA" id="ARBA00012759"/>
    </source>
</evidence>
<comment type="similarity">
    <text evidence="2">Belongs to the peptidase C19 family.</text>
</comment>
<dbReference type="AlphaFoldDB" id="A0A6P3Y3K9"/>
<dbReference type="GO" id="GO:0016579">
    <property type="term" value="P:protein deubiquitination"/>
    <property type="evidence" value="ECO:0007669"/>
    <property type="project" value="InterPro"/>
</dbReference>
<dbReference type="CTD" id="84749"/>
<dbReference type="PROSITE" id="PS00973">
    <property type="entry name" value="USP_2"/>
    <property type="match status" value="1"/>
</dbReference>
<feature type="domain" description="USP" evidence="9">
    <location>
        <begin position="75"/>
        <end position="452"/>
    </location>
</feature>
<evidence type="ECO:0000259" key="9">
    <source>
        <dbReference type="PROSITE" id="PS50235"/>
    </source>
</evidence>
<dbReference type="Gene3D" id="3.90.70.10">
    <property type="entry name" value="Cysteine proteinases"/>
    <property type="match status" value="1"/>
</dbReference>
<sequence>MDHPGRFIRGELDQLEHARHSTFEEQINRNFKNSWPLDAMEKFTMFAAGVGFAFFVGLFVLWGPSPKPRKRGKIIGINNLGYTCFLNSLLQALGSCPQFILWLEKQQEKRNRNFINTLSSILNKVNGFDEDFYGNVTPTEIISSLGTSWNFGPGHQDAHELFHIILNALEDEIQPDNRSGSLSDVLRQKFESKNISNKNKPGMIVARSPELLSRNNGEYINSMWSWQCLFTIPYSGTPPMDTNPFSGLITSQLKCSTCVKKVPRPKSSVRYDKFESLLLPLPPPSSFIQQYTLEDLLSRFVDSEVVSGVECDRCSLRCEAIKTLRLGKLPKCLCLHISRTTWSSSGSTKRDDQVSFPQTLVLDPYIYKERMRRSAQGDARDLSNGFSATQKYKYQLCAVIEHRGPVDCGHFVCYRRAHKENMWLYTSDVVVESVTLTNVLFANPYMLFYERVTALQETTVHKGCSS</sequence>
<dbReference type="InterPro" id="IPR018200">
    <property type="entry name" value="USP_CS"/>
</dbReference>
<dbReference type="InterPro" id="IPR050164">
    <property type="entry name" value="Peptidase_C19"/>
</dbReference>
<evidence type="ECO:0000256" key="5">
    <source>
        <dbReference type="ARBA" id="ARBA00022786"/>
    </source>
</evidence>
<dbReference type="Pfam" id="PF00443">
    <property type="entry name" value="UCH"/>
    <property type="match status" value="1"/>
</dbReference>
<proteinExistence type="inferred from homology"/>
<dbReference type="RefSeq" id="XP_014485440.1">
    <property type="nucleotide sequence ID" value="XM_014629954.1"/>
</dbReference>
<dbReference type="PANTHER" id="PTHR24006">
    <property type="entry name" value="UBIQUITIN CARBOXYL-TERMINAL HYDROLASE"/>
    <property type="match status" value="1"/>
</dbReference>
<dbReference type="InterPro" id="IPR001394">
    <property type="entry name" value="Peptidase_C19_UCH"/>
</dbReference>
<protein>
    <recommendedName>
        <fullName evidence="3">ubiquitinyl hydrolase 1</fullName>
        <ecNumber evidence="3">3.4.19.12</ecNumber>
    </recommendedName>
</protein>
<evidence type="ECO:0000256" key="8">
    <source>
        <dbReference type="SAM" id="Phobius"/>
    </source>
</evidence>
<dbReference type="RefSeq" id="XP_014485441.1">
    <property type="nucleotide sequence ID" value="XM_014629955.1"/>
</dbReference>
<gene>
    <name evidence="11 12" type="primary">LOC106749963</name>
</gene>
<dbReference type="SUPFAM" id="SSF54001">
    <property type="entry name" value="Cysteine proteinases"/>
    <property type="match status" value="1"/>
</dbReference>
<evidence type="ECO:0000313" key="10">
    <source>
        <dbReference type="Proteomes" id="UP000515204"/>
    </source>
</evidence>
<evidence type="ECO:0000256" key="2">
    <source>
        <dbReference type="ARBA" id="ARBA00009085"/>
    </source>
</evidence>
<name>A0A6P3Y3K9_DINQU</name>
<dbReference type="PANTHER" id="PTHR24006:SF888">
    <property type="entry name" value="UBIQUITIN CARBOXYL-TERMINAL HYDROLASE 30"/>
    <property type="match status" value="1"/>
</dbReference>